<evidence type="ECO:0000256" key="5">
    <source>
        <dbReference type="ARBA" id="ARBA00023288"/>
    </source>
</evidence>
<comment type="similarity">
    <text evidence="6">Belongs to the nlpA lipoprotein family.</text>
</comment>
<evidence type="ECO:0000256" key="6">
    <source>
        <dbReference type="PIRNR" id="PIRNR002854"/>
    </source>
</evidence>
<dbReference type="Pfam" id="PF03180">
    <property type="entry name" value="Lipoprotein_9"/>
    <property type="match status" value="1"/>
</dbReference>
<feature type="signal peptide" evidence="8">
    <location>
        <begin position="1"/>
        <end position="19"/>
    </location>
</feature>
<reference evidence="9 10" key="1">
    <citation type="submission" date="2011-08" db="EMBL/GenBank/DDBJ databases">
        <title>The Genome Sequence of Clostridium orbiscindens 1_3_50AFAA.</title>
        <authorList>
            <consortium name="The Broad Institute Genome Sequencing Platform"/>
            <person name="Earl A."/>
            <person name="Ward D."/>
            <person name="Feldgarden M."/>
            <person name="Gevers D."/>
            <person name="Daigneault M."/>
            <person name="Strauss J."/>
            <person name="Allen-Vercoe E."/>
            <person name="Young S.K."/>
            <person name="Zeng Q."/>
            <person name="Gargeya S."/>
            <person name="Fitzgerald M."/>
            <person name="Haas B."/>
            <person name="Abouelleil A."/>
            <person name="Alvarado L."/>
            <person name="Arachchi H.M."/>
            <person name="Berlin A."/>
            <person name="Brown A."/>
            <person name="Chapman S.B."/>
            <person name="Chen Z."/>
            <person name="Dunbar C."/>
            <person name="Freedman E."/>
            <person name="Gearin G."/>
            <person name="Gellesch M."/>
            <person name="Goldberg J."/>
            <person name="Griggs A."/>
            <person name="Gujja S."/>
            <person name="Heiman D."/>
            <person name="Howarth C."/>
            <person name="Larson L."/>
            <person name="Lui A."/>
            <person name="MacDonald P.J.P."/>
            <person name="Montmayeur A."/>
            <person name="Murphy C."/>
            <person name="Neiman D."/>
            <person name="Pearson M."/>
            <person name="Priest M."/>
            <person name="Roberts A."/>
            <person name="Saif S."/>
            <person name="Shea T."/>
            <person name="Shenoy N."/>
            <person name="Sisk P."/>
            <person name="Stolte C."/>
            <person name="Sykes S."/>
            <person name="Wortman J."/>
            <person name="Nusbaum C."/>
            <person name="Birren B."/>
        </authorList>
    </citation>
    <scope>NUCLEOTIDE SEQUENCE [LARGE SCALE GENOMIC DNA]</scope>
    <source>
        <strain evidence="9 10">1_3_50AFAA</strain>
    </source>
</reference>
<keyword evidence="3" id="KW-0472">Membrane</keyword>
<dbReference type="AlphaFoldDB" id="A0A096BCF6"/>
<accession>A0A096BCF6</accession>
<evidence type="ECO:0000256" key="3">
    <source>
        <dbReference type="ARBA" id="ARBA00023136"/>
    </source>
</evidence>
<dbReference type="PATRIC" id="fig|742738.3.peg.443"/>
<comment type="caution">
    <text evidence="9">The sequence shown here is derived from an EMBL/GenBank/DDBJ whole genome shotgun (WGS) entry which is preliminary data.</text>
</comment>
<dbReference type="PANTHER" id="PTHR30429:SF0">
    <property type="entry name" value="METHIONINE-BINDING LIPOPROTEIN METQ"/>
    <property type="match status" value="1"/>
</dbReference>
<sequence length="290" mass="30213">MKKLASLLLSGALALGLLAGCGGTPGTADTPAANTDTPAAPTQTGSLEGTTLKVGASPAPHAEILAVVKELLAEEGINLEIVEFTDYIQPNTAVENGSIDANYFQHITYLNNFNAENGTHLVSVADVHYEPFGIYAGKTASLEELQDGAQIGVPNDPTNGGRALLLLQEQGLITLKEDVGLEPTKLDIAENPHNYEIVEMEAAQLPRSLGSLDIAVINGNYAIQADLKVADALAIESAEGTAGTAYVNVLAVKEGRESDPAIQALAKALCSDEVKAFIDETYAGAVQAVF</sequence>
<dbReference type="Proteomes" id="UP000029585">
    <property type="component" value="Unassembled WGS sequence"/>
</dbReference>
<dbReference type="PROSITE" id="PS51257">
    <property type="entry name" value="PROKAR_LIPOPROTEIN"/>
    <property type="match status" value="1"/>
</dbReference>
<keyword evidence="2 8" id="KW-0732">Signal</keyword>
<evidence type="ECO:0000256" key="8">
    <source>
        <dbReference type="SAM" id="SignalP"/>
    </source>
</evidence>
<feature type="lipid moiety-binding region" description="S-diacylglycerol cysteine" evidence="7">
    <location>
        <position position="21"/>
    </location>
</feature>
<keyword evidence="10" id="KW-1185">Reference proteome</keyword>
<organism evidence="9 10">
    <name type="scientific">Flavonifractor plautii 1_3_50AFAA</name>
    <dbReference type="NCBI Taxonomy" id="742738"/>
    <lineage>
        <taxon>Bacteria</taxon>
        <taxon>Bacillati</taxon>
        <taxon>Bacillota</taxon>
        <taxon>Clostridia</taxon>
        <taxon>Eubacteriales</taxon>
        <taxon>Oscillospiraceae</taxon>
        <taxon>Flavonifractor</taxon>
    </lineage>
</organism>
<dbReference type="eggNOG" id="COG1464">
    <property type="taxonomic scope" value="Bacteria"/>
</dbReference>
<dbReference type="GO" id="GO:0016020">
    <property type="term" value="C:membrane"/>
    <property type="evidence" value="ECO:0007669"/>
    <property type="project" value="UniProtKB-SubCell"/>
</dbReference>
<evidence type="ECO:0000313" key="9">
    <source>
        <dbReference type="EMBL" id="KGF57108.1"/>
    </source>
</evidence>
<keyword evidence="5 6" id="KW-0449">Lipoprotein</keyword>
<dbReference type="PANTHER" id="PTHR30429">
    <property type="entry name" value="D-METHIONINE-BINDING LIPOPROTEIN METQ"/>
    <property type="match status" value="1"/>
</dbReference>
<comment type="subcellular location">
    <subcellularLocation>
        <location evidence="1">Membrane</location>
        <topology evidence="1">Lipid-anchor</topology>
    </subcellularLocation>
</comment>
<protein>
    <recommendedName>
        <fullName evidence="6">Lipoprotein</fullName>
    </recommendedName>
</protein>
<dbReference type="HOGENOM" id="CLU_067080_0_0_9"/>
<dbReference type="SUPFAM" id="SSF53850">
    <property type="entry name" value="Periplasmic binding protein-like II"/>
    <property type="match status" value="1"/>
</dbReference>
<dbReference type="RefSeq" id="WP_007490201.1">
    <property type="nucleotide sequence ID" value="NZ_KN174161.1"/>
</dbReference>
<dbReference type="CDD" id="cd13597">
    <property type="entry name" value="PBP2_lipoprotein_Tp32"/>
    <property type="match status" value="1"/>
</dbReference>
<dbReference type="GeneID" id="63971803"/>
<evidence type="ECO:0000256" key="2">
    <source>
        <dbReference type="ARBA" id="ARBA00022729"/>
    </source>
</evidence>
<evidence type="ECO:0000256" key="1">
    <source>
        <dbReference type="ARBA" id="ARBA00004635"/>
    </source>
</evidence>
<dbReference type="PIRSF" id="PIRSF002854">
    <property type="entry name" value="MetQ"/>
    <property type="match status" value="1"/>
</dbReference>
<feature type="chain" id="PRO_5038366798" description="Lipoprotein" evidence="8">
    <location>
        <begin position="20"/>
        <end position="290"/>
    </location>
</feature>
<proteinExistence type="inferred from homology"/>
<evidence type="ECO:0000256" key="7">
    <source>
        <dbReference type="PIRSR" id="PIRSR002854-1"/>
    </source>
</evidence>
<dbReference type="InterPro" id="IPR004872">
    <property type="entry name" value="Lipoprotein_NlpA"/>
</dbReference>
<dbReference type="EMBL" id="ADLO01000015">
    <property type="protein sequence ID" value="KGF57108.1"/>
    <property type="molecule type" value="Genomic_DNA"/>
</dbReference>
<keyword evidence="4" id="KW-0564">Palmitate</keyword>
<evidence type="ECO:0000256" key="4">
    <source>
        <dbReference type="ARBA" id="ARBA00023139"/>
    </source>
</evidence>
<gene>
    <name evidence="9" type="ORF">HMPREF9460_00422</name>
</gene>
<dbReference type="Gene3D" id="3.40.190.10">
    <property type="entry name" value="Periplasmic binding protein-like II"/>
    <property type="match status" value="2"/>
</dbReference>
<name>A0A096BCF6_FLAPL</name>
<evidence type="ECO:0000313" key="10">
    <source>
        <dbReference type="Proteomes" id="UP000029585"/>
    </source>
</evidence>